<protein>
    <submittedName>
        <fullName evidence="2">Uncharacterized protein</fullName>
    </submittedName>
</protein>
<feature type="chain" id="PRO_5010186651" evidence="1">
    <location>
        <begin position="18"/>
        <end position="99"/>
    </location>
</feature>
<keyword evidence="3" id="KW-1185">Reference proteome</keyword>
<dbReference type="EMBL" id="BANC01000005">
    <property type="protein sequence ID" value="GAN78625.1"/>
    <property type="molecule type" value="Genomic_DNA"/>
</dbReference>
<dbReference type="STRING" id="1120923.SAMN02746095_00434"/>
<evidence type="ECO:0000313" key="2">
    <source>
        <dbReference type="EMBL" id="GAN78625.1"/>
    </source>
</evidence>
<gene>
    <name evidence="2" type="ORF">Aam_005_024</name>
</gene>
<sequence>MKNSLTLCAFLALVALAGCQGAFNPFNRPGDWSETGAANEALAQQVANKSDLIQGQSEPGSNGVFAVGGIEQATTNGTAAGIQKTLTTTAVATSISGGN</sequence>
<keyword evidence="1" id="KW-0732">Signal</keyword>
<dbReference type="OrthoDB" id="9924593at2"/>
<dbReference type="Proteomes" id="UP000032668">
    <property type="component" value="Unassembled WGS sequence"/>
</dbReference>
<dbReference type="RefSeq" id="WP_048877122.1">
    <property type="nucleotide sequence ID" value="NZ_BANC01000005.1"/>
</dbReference>
<dbReference type="PROSITE" id="PS51257">
    <property type="entry name" value="PROKAR_LIPOPROTEIN"/>
    <property type="match status" value="1"/>
</dbReference>
<proteinExistence type="predicted"/>
<evidence type="ECO:0000313" key="3">
    <source>
        <dbReference type="Proteomes" id="UP000032668"/>
    </source>
</evidence>
<organism evidence="2 3">
    <name type="scientific">Acidocella aminolytica 101 = DSM 11237</name>
    <dbReference type="NCBI Taxonomy" id="1120923"/>
    <lineage>
        <taxon>Bacteria</taxon>
        <taxon>Pseudomonadati</taxon>
        <taxon>Pseudomonadota</taxon>
        <taxon>Alphaproteobacteria</taxon>
        <taxon>Acetobacterales</taxon>
        <taxon>Acidocellaceae</taxon>
        <taxon>Acidocella</taxon>
    </lineage>
</organism>
<comment type="caution">
    <text evidence="2">The sequence shown here is derived from an EMBL/GenBank/DDBJ whole genome shotgun (WGS) entry which is preliminary data.</text>
</comment>
<feature type="signal peptide" evidence="1">
    <location>
        <begin position="1"/>
        <end position="17"/>
    </location>
</feature>
<accession>A0A0D6PA64</accession>
<evidence type="ECO:0000256" key="1">
    <source>
        <dbReference type="SAM" id="SignalP"/>
    </source>
</evidence>
<reference evidence="2 3" key="1">
    <citation type="submission" date="2012-11" db="EMBL/GenBank/DDBJ databases">
        <title>Whole genome sequence of Acidocella aminolytica 101 = DSM 11237.</title>
        <authorList>
            <person name="Azuma Y."/>
            <person name="Higashiura N."/>
            <person name="Hirakawa H."/>
            <person name="Matsushita K."/>
        </authorList>
    </citation>
    <scope>NUCLEOTIDE SEQUENCE [LARGE SCALE GENOMIC DNA]</scope>
    <source>
        <strain evidence="3">101 / DSM 11237</strain>
    </source>
</reference>
<name>A0A0D6PA64_9PROT</name>
<dbReference type="AlphaFoldDB" id="A0A0D6PA64"/>